<accession>A0A267EG12</accession>
<organism evidence="6 7">
    <name type="scientific">Macrostomum lignano</name>
    <dbReference type="NCBI Taxonomy" id="282301"/>
    <lineage>
        <taxon>Eukaryota</taxon>
        <taxon>Metazoa</taxon>
        <taxon>Spiralia</taxon>
        <taxon>Lophotrochozoa</taxon>
        <taxon>Platyhelminthes</taxon>
        <taxon>Rhabditophora</taxon>
        <taxon>Macrostomorpha</taxon>
        <taxon>Macrostomida</taxon>
        <taxon>Macrostomidae</taxon>
        <taxon>Macrostomum</taxon>
    </lineage>
</organism>
<reference evidence="6 7" key="1">
    <citation type="submission" date="2017-06" db="EMBL/GenBank/DDBJ databases">
        <title>A platform for efficient transgenesis in Macrostomum lignano, a flatworm model organism for stem cell research.</title>
        <authorList>
            <person name="Berezikov E."/>
        </authorList>
    </citation>
    <scope>NUCLEOTIDE SEQUENCE [LARGE SCALE GENOMIC DNA]</scope>
    <source>
        <strain evidence="6">DV1</strain>
        <tissue evidence="6">Whole organism</tissue>
    </source>
</reference>
<proteinExistence type="predicted"/>
<keyword evidence="7" id="KW-1185">Reference proteome</keyword>
<dbReference type="AlphaFoldDB" id="A0A267EG12"/>
<dbReference type="SUPFAM" id="SSF144232">
    <property type="entry name" value="HIT/MYND zinc finger-like"/>
    <property type="match status" value="1"/>
</dbReference>
<feature type="non-terminal residue" evidence="6">
    <location>
        <position position="1"/>
    </location>
</feature>
<dbReference type="PROSITE" id="PS50865">
    <property type="entry name" value="ZF_MYND_2"/>
    <property type="match status" value="1"/>
</dbReference>
<dbReference type="GO" id="GO:0008270">
    <property type="term" value="F:zinc ion binding"/>
    <property type="evidence" value="ECO:0007669"/>
    <property type="project" value="UniProtKB-KW"/>
</dbReference>
<evidence type="ECO:0000313" key="7">
    <source>
        <dbReference type="Proteomes" id="UP000215902"/>
    </source>
</evidence>
<evidence type="ECO:0000256" key="4">
    <source>
        <dbReference type="PROSITE-ProRule" id="PRU00134"/>
    </source>
</evidence>
<evidence type="ECO:0000259" key="5">
    <source>
        <dbReference type="PROSITE" id="PS50865"/>
    </source>
</evidence>
<keyword evidence="3" id="KW-0862">Zinc</keyword>
<name>A0A267EG12_9PLAT</name>
<protein>
    <recommendedName>
        <fullName evidence="5">MYND-type domain-containing protein</fullName>
    </recommendedName>
</protein>
<dbReference type="Pfam" id="PF01753">
    <property type="entry name" value="zf-MYND"/>
    <property type="match status" value="1"/>
</dbReference>
<evidence type="ECO:0000313" key="6">
    <source>
        <dbReference type="EMBL" id="PAA59837.1"/>
    </source>
</evidence>
<dbReference type="Gene3D" id="6.10.140.2220">
    <property type="match status" value="1"/>
</dbReference>
<keyword evidence="1" id="KW-0479">Metal-binding</keyword>
<evidence type="ECO:0000256" key="1">
    <source>
        <dbReference type="ARBA" id="ARBA00022723"/>
    </source>
</evidence>
<dbReference type="EMBL" id="NIVC01002222">
    <property type="protein sequence ID" value="PAA59837.1"/>
    <property type="molecule type" value="Genomic_DNA"/>
</dbReference>
<keyword evidence="2 4" id="KW-0863">Zinc-finger</keyword>
<evidence type="ECO:0000256" key="2">
    <source>
        <dbReference type="ARBA" id="ARBA00022771"/>
    </source>
</evidence>
<dbReference type="Proteomes" id="UP000215902">
    <property type="component" value="Unassembled WGS sequence"/>
</dbReference>
<gene>
    <name evidence="6" type="ORF">BOX15_Mlig003296g1</name>
</gene>
<comment type="caution">
    <text evidence="6">The sequence shown here is derived from an EMBL/GenBank/DDBJ whole genome shotgun (WGS) entry which is preliminary data.</text>
</comment>
<evidence type="ECO:0000256" key="3">
    <source>
        <dbReference type="ARBA" id="ARBA00022833"/>
    </source>
</evidence>
<feature type="domain" description="MYND-type" evidence="5">
    <location>
        <begin position="15"/>
        <end position="52"/>
    </location>
</feature>
<dbReference type="InterPro" id="IPR002893">
    <property type="entry name" value="Znf_MYND"/>
</dbReference>
<dbReference type="OrthoDB" id="265717at2759"/>
<sequence length="230" mass="25170">ADSAAQQLRHRSQICLNCSVSRDCQLCGRCRNASYCCRACQVAHWSSHRSECARLAKLVGWARFMTHLAACLDPIDSYRVQDADLGDKGWAGQLGHPIWPGLVLGHFIMCSGCDAPTTNRKHSQHLVFQVCDPMDAGGADDSRCWLTILVRMQSSPSSLSQSETAANLPRLCQPPLASLQQLLGRHAAIRLRHVTLTSDWPNRPRLCSAVFEPASSVDAGSCCIVVEPDC</sequence>